<proteinExistence type="inferred from homology"/>
<reference evidence="14 15" key="1">
    <citation type="submission" date="2021-08" db="EMBL/GenBank/DDBJ databases">
        <authorList>
            <person name="Zhang D."/>
            <person name="Zhang A."/>
            <person name="Wang L."/>
        </authorList>
    </citation>
    <scope>NUCLEOTIDE SEQUENCE [LARGE SCALE GENOMIC DNA]</scope>
    <source>
        <strain evidence="14 15">WL0086</strain>
    </source>
</reference>
<evidence type="ECO:0000256" key="9">
    <source>
        <dbReference type="ARBA" id="ARBA00023004"/>
    </source>
</evidence>
<feature type="transmembrane region" description="Helical" evidence="12">
    <location>
        <begin position="320"/>
        <end position="341"/>
    </location>
</feature>
<evidence type="ECO:0000313" key="14">
    <source>
        <dbReference type="EMBL" id="WRQ85713.1"/>
    </source>
</evidence>
<comment type="function">
    <text evidence="1">Responsible for the formation of the pyrimidine heterocycle in the thiamine biosynthesis pathway. Catalyzes the formation of hydroxymethylpyrimidine phosphate (HMP-P) from histidine and pyridoxal phosphate (PLP). The protein uses PLP and the active site histidine to form HMP-P, generating an inactive enzyme. The enzyme can only undergo a single turnover, which suggests it is a suicide enzyme.</text>
</comment>
<comment type="pathway">
    <text evidence="2">Cofactor biosynthesis; thiamine diphosphate biosynthesis.</text>
</comment>
<protein>
    <recommendedName>
        <fullName evidence="10">Thiamine pyrimidine synthase</fullName>
    </recommendedName>
</protein>
<evidence type="ECO:0000256" key="7">
    <source>
        <dbReference type="ARBA" id="ARBA00022898"/>
    </source>
</evidence>
<dbReference type="EMBL" id="CP139781">
    <property type="protein sequence ID" value="WRQ85713.1"/>
    <property type="molecule type" value="Genomic_DNA"/>
</dbReference>
<evidence type="ECO:0000256" key="8">
    <source>
        <dbReference type="ARBA" id="ARBA00022977"/>
    </source>
</evidence>
<keyword evidence="7" id="KW-0663">Pyridoxal phosphate</keyword>
<keyword evidence="6" id="KW-0479">Metal-binding</keyword>
<evidence type="ECO:0000256" key="1">
    <source>
        <dbReference type="ARBA" id="ARBA00003469"/>
    </source>
</evidence>
<evidence type="ECO:0000259" key="13">
    <source>
        <dbReference type="Pfam" id="PF09084"/>
    </source>
</evidence>
<dbReference type="InterPro" id="IPR015168">
    <property type="entry name" value="SsuA/THI5"/>
</dbReference>
<accession>A0ABZ1C375</accession>
<sequence>MGWLAMLGVVAPVAAQTATRDAELEPVTLQLKWRHQFQSAGYYAAIAQGYYREAGFAVTLREPEVGEEPAEVVLAGRADFGVAGSDLVLLREAGEPVVTLAAILQHSALAFVTPENAGIDTVHDLAGRRVMLEAHAEELLAYLKFEGIAEGAVEWVPHTFGPQALMAGEVAAMSAYVTDEAFLLEDAGVAYRSFSPRAGGIDFYGDVLFTTEAVVAADRDRVRRFREASLRGWAYALAHVDEMVELIFTRYSERHSRAHLRFEAEHLRQLILSDVVELGYQNPGRWQHIAEVYRELGMVEGDVDLAGMVWRDESVAAQSWGLVVALVVALLVILGLLGAVVRFAQLNRQVREQAASLREALGEIKELRGIIPICAGCKKVRNDEGYWHHVEVYIAEHTRAEFSHGFCDDCMDRLYPGVRDKKSGDGE</sequence>
<evidence type="ECO:0000313" key="15">
    <source>
        <dbReference type="Proteomes" id="UP000738431"/>
    </source>
</evidence>
<dbReference type="Pfam" id="PF09084">
    <property type="entry name" value="NMT1"/>
    <property type="match status" value="1"/>
</dbReference>
<dbReference type="Proteomes" id="UP000738431">
    <property type="component" value="Chromosome"/>
</dbReference>
<keyword evidence="12" id="KW-0472">Membrane</keyword>
<evidence type="ECO:0000256" key="6">
    <source>
        <dbReference type="ARBA" id="ARBA00022723"/>
    </source>
</evidence>
<dbReference type="InterPro" id="IPR027939">
    <property type="entry name" value="NMT1/THI5"/>
</dbReference>
<gene>
    <name evidence="14" type="ORF">K1X11_012945</name>
</gene>
<keyword evidence="12" id="KW-0812">Transmembrane</keyword>
<evidence type="ECO:0000256" key="11">
    <source>
        <dbReference type="ARBA" id="ARBA00048179"/>
    </source>
</evidence>
<keyword evidence="5" id="KW-0808">Transferase</keyword>
<organism evidence="14 15">
    <name type="scientific">Actomonas aquatica</name>
    <dbReference type="NCBI Taxonomy" id="2866162"/>
    <lineage>
        <taxon>Bacteria</taxon>
        <taxon>Pseudomonadati</taxon>
        <taxon>Verrucomicrobiota</taxon>
        <taxon>Opitutia</taxon>
        <taxon>Opitutales</taxon>
        <taxon>Opitutaceae</taxon>
        <taxon>Actomonas</taxon>
    </lineage>
</organism>
<comment type="similarity">
    <text evidence="3">Belongs to the NMT1/THI5 family.</text>
</comment>
<evidence type="ECO:0000256" key="10">
    <source>
        <dbReference type="ARBA" id="ARBA00033171"/>
    </source>
</evidence>
<evidence type="ECO:0000256" key="2">
    <source>
        <dbReference type="ARBA" id="ARBA00004948"/>
    </source>
</evidence>
<keyword evidence="9" id="KW-0408">Iron</keyword>
<comment type="catalytic activity">
    <reaction evidence="11">
        <text>N(6)-(pyridoxal phosphate)-L-lysyl-[4-amino-5-hydroxymethyl-2-methylpyrimidine phosphate synthase] + L-histidyl-[4-amino-5-hydroxymethyl-2-methylpyrimidine phosphate synthase] + 2 Fe(3+) + 4 H2O = L-lysyl-[4-amino-5-hydroxymethyl-2-methylpyrimidine phosphate synthase] + (2S)-2-amino-5-hydroxy-4-oxopentanoyl-[4-amino-5-hydroxymethyl-2-methylpyrimidine phosphate synthase] + 4-amino-2-methyl-5-(phosphooxymethyl)pyrimidine + 3-oxopropanoate + 2 Fe(2+) + 2 H(+)</text>
        <dbReference type="Rhea" id="RHEA:65756"/>
        <dbReference type="Rhea" id="RHEA-COMP:16892"/>
        <dbReference type="Rhea" id="RHEA-COMP:16893"/>
        <dbReference type="Rhea" id="RHEA-COMP:16894"/>
        <dbReference type="Rhea" id="RHEA-COMP:16895"/>
        <dbReference type="ChEBI" id="CHEBI:15377"/>
        <dbReference type="ChEBI" id="CHEBI:15378"/>
        <dbReference type="ChEBI" id="CHEBI:29033"/>
        <dbReference type="ChEBI" id="CHEBI:29034"/>
        <dbReference type="ChEBI" id="CHEBI:29969"/>
        <dbReference type="ChEBI" id="CHEBI:29979"/>
        <dbReference type="ChEBI" id="CHEBI:33190"/>
        <dbReference type="ChEBI" id="CHEBI:58354"/>
        <dbReference type="ChEBI" id="CHEBI:143915"/>
        <dbReference type="ChEBI" id="CHEBI:157692"/>
    </reaction>
    <physiologicalReaction direction="left-to-right" evidence="11">
        <dbReference type="Rhea" id="RHEA:65757"/>
    </physiologicalReaction>
</comment>
<feature type="domain" description="SsuA/THI5-like" evidence="13">
    <location>
        <begin position="37"/>
        <end position="242"/>
    </location>
</feature>
<keyword evidence="15" id="KW-1185">Reference proteome</keyword>
<dbReference type="RefSeq" id="WP_221032747.1">
    <property type="nucleotide sequence ID" value="NZ_CP139781.1"/>
</dbReference>
<reference evidence="14 15" key="2">
    <citation type="submission" date="2023-12" db="EMBL/GenBank/DDBJ databases">
        <title>Description of an unclassified Opitutus bacterium of Verrucomicrobiota.</title>
        <authorList>
            <person name="Zhang D.-F."/>
        </authorList>
    </citation>
    <scope>NUCLEOTIDE SEQUENCE [LARGE SCALE GENOMIC DNA]</scope>
    <source>
        <strain evidence="14 15">WL0086</strain>
    </source>
</reference>
<dbReference type="SUPFAM" id="SSF53850">
    <property type="entry name" value="Periplasmic binding protein-like II"/>
    <property type="match status" value="1"/>
</dbReference>
<evidence type="ECO:0000256" key="5">
    <source>
        <dbReference type="ARBA" id="ARBA00022679"/>
    </source>
</evidence>
<evidence type="ECO:0000256" key="4">
    <source>
        <dbReference type="ARBA" id="ARBA00011738"/>
    </source>
</evidence>
<evidence type="ECO:0000256" key="12">
    <source>
        <dbReference type="SAM" id="Phobius"/>
    </source>
</evidence>
<name>A0ABZ1C375_9BACT</name>
<comment type="subunit">
    <text evidence="4">Homodimer.</text>
</comment>
<dbReference type="PANTHER" id="PTHR31528:SF1">
    <property type="entry name" value="4-AMINO-5-HYDROXYMETHYL-2-METHYLPYRIMIDINE PHOSPHATE SYNTHASE THI11-RELATED"/>
    <property type="match status" value="1"/>
</dbReference>
<keyword evidence="12" id="KW-1133">Transmembrane helix</keyword>
<keyword evidence="8" id="KW-0784">Thiamine biosynthesis</keyword>
<dbReference type="PANTHER" id="PTHR31528">
    <property type="entry name" value="4-AMINO-5-HYDROXYMETHYL-2-METHYLPYRIMIDINE PHOSPHATE SYNTHASE THI11-RELATED"/>
    <property type="match status" value="1"/>
</dbReference>
<dbReference type="Gene3D" id="3.40.190.10">
    <property type="entry name" value="Periplasmic binding protein-like II"/>
    <property type="match status" value="2"/>
</dbReference>
<evidence type="ECO:0000256" key="3">
    <source>
        <dbReference type="ARBA" id="ARBA00009406"/>
    </source>
</evidence>